<reference evidence="2 4" key="2">
    <citation type="journal article" date="2013" name="Nature">
        <title>Insights into bilaterian evolution from three spiralian genomes.</title>
        <authorList>
            <person name="Simakov O."/>
            <person name="Marletaz F."/>
            <person name="Cho S.J."/>
            <person name="Edsinger-Gonzales E."/>
            <person name="Havlak P."/>
            <person name="Hellsten U."/>
            <person name="Kuo D.H."/>
            <person name="Larsson T."/>
            <person name="Lv J."/>
            <person name="Arendt D."/>
            <person name="Savage R."/>
            <person name="Osoegawa K."/>
            <person name="de Jong P."/>
            <person name="Grimwood J."/>
            <person name="Chapman J.A."/>
            <person name="Shapiro H."/>
            <person name="Aerts A."/>
            <person name="Otillar R.P."/>
            <person name="Terry A.Y."/>
            <person name="Boore J.L."/>
            <person name="Grigoriev I.V."/>
            <person name="Lindberg D.R."/>
            <person name="Seaver E.C."/>
            <person name="Weisblat D.A."/>
            <person name="Putnam N.H."/>
            <person name="Rokhsar D.S."/>
        </authorList>
    </citation>
    <scope>NUCLEOTIDE SEQUENCE</scope>
</reference>
<protein>
    <submittedName>
        <fullName evidence="2 3">Uncharacterized protein</fullName>
    </submittedName>
</protein>
<dbReference type="KEGG" id="hro:HELRODRAFT_163607"/>
<keyword evidence="1" id="KW-0812">Transmembrane</keyword>
<proteinExistence type="predicted"/>
<reference evidence="4" key="1">
    <citation type="submission" date="2012-12" db="EMBL/GenBank/DDBJ databases">
        <authorList>
            <person name="Hellsten U."/>
            <person name="Grimwood J."/>
            <person name="Chapman J.A."/>
            <person name="Shapiro H."/>
            <person name="Aerts A."/>
            <person name="Otillar R.P."/>
            <person name="Terry A.Y."/>
            <person name="Boore J.L."/>
            <person name="Simakov O."/>
            <person name="Marletaz F."/>
            <person name="Cho S.-J."/>
            <person name="Edsinger-Gonzales E."/>
            <person name="Havlak P."/>
            <person name="Kuo D.-H."/>
            <person name="Larsson T."/>
            <person name="Lv J."/>
            <person name="Arendt D."/>
            <person name="Savage R."/>
            <person name="Osoegawa K."/>
            <person name="de Jong P."/>
            <person name="Lindberg D.R."/>
            <person name="Seaver E.C."/>
            <person name="Weisblat D.A."/>
            <person name="Putnam N.H."/>
            <person name="Grigoriev I.V."/>
            <person name="Rokhsar D.S."/>
        </authorList>
    </citation>
    <scope>NUCLEOTIDE SEQUENCE</scope>
</reference>
<dbReference type="EMBL" id="AMQM01001406">
    <property type="status" value="NOT_ANNOTATED_CDS"/>
    <property type="molecule type" value="Genomic_DNA"/>
</dbReference>
<dbReference type="CTD" id="20200149"/>
<dbReference type="InParanoid" id="T1EU99"/>
<evidence type="ECO:0000313" key="3">
    <source>
        <dbReference type="EnsemblMetazoa" id="HelroP163607"/>
    </source>
</evidence>
<dbReference type="RefSeq" id="XP_009025685.1">
    <property type="nucleotide sequence ID" value="XM_009027437.1"/>
</dbReference>
<evidence type="ECO:0000313" key="4">
    <source>
        <dbReference type="Proteomes" id="UP000015101"/>
    </source>
</evidence>
<keyword evidence="1" id="KW-1133">Transmembrane helix</keyword>
<reference evidence="3" key="3">
    <citation type="submission" date="2015-06" db="UniProtKB">
        <authorList>
            <consortium name="EnsemblMetazoa"/>
        </authorList>
    </citation>
    <scope>IDENTIFICATION</scope>
</reference>
<accession>T1EU99</accession>
<dbReference type="EMBL" id="AMQM01001405">
    <property type="status" value="NOT_ANNOTATED_CDS"/>
    <property type="molecule type" value="Genomic_DNA"/>
</dbReference>
<name>T1EU99_HELRO</name>
<sequence>MFTIKQYRFFWHWLVFEVAQHWWFYDIGMNGTLLTIMSILGVKMWKFEDEFLNKYYLGSMKIMEKLGSNSFILYTTYTLKQNVREKRVQEDHENIFEKFVSMNASGDRQTLSDWSFNMVLGGTLNYNLQYGLTRKKIY</sequence>
<organism evidence="3 4">
    <name type="scientific">Helobdella robusta</name>
    <name type="common">Californian leech</name>
    <dbReference type="NCBI Taxonomy" id="6412"/>
    <lineage>
        <taxon>Eukaryota</taxon>
        <taxon>Metazoa</taxon>
        <taxon>Spiralia</taxon>
        <taxon>Lophotrochozoa</taxon>
        <taxon>Annelida</taxon>
        <taxon>Clitellata</taxon>
        <taxon>Hirudinea</taxon>
        <taxon>Rhynchobdellida</taxon>
        <taxon>Glossiphoniidae</taxon>
        <taxon>Helobdella</taxon>
    </lineage>
</organism>
<evidence type="ECO:0000256" key="1">
    <source>
        <dbReference type="SAM" id="Phobius"/>
    </source>
</evidence>
<feature type="transmembrane region" description="Helical" evidence="1">
    <location>
        <begin position="22"/>
        <end position="42"/>
    </location>
</feature>
<dbReference type="EMBL" id="KB097495">
    <property type="protein sequence ID" value="ESN96535.1"/>
    <property type="molecule type" value="Genomic_DNA"/>
</dbReference>
<dbReference type="HOGENOM" id="CLU_1857457_0_0_1"/>
<evidence type="ECO:0000313" key="2">
    <source>
        <dbReference type="EMBL" id="ESN96535.1"/>
    </source>
</evidence>
<dbReference type="EnsemblMetazoa" id="HelroT163607">
    <property type="protein sequence ID" value="HelroP163607"/>
    <property type="gene ID" value="HelroG163607"/>
</dbReference>
<dbReference type="Proteomes" id="UP000015101">
    <property type="component" value="Unassembled WGS sequence"/>
</dbReference>
<gene>
    <name evidence="3" type="primary">20200149</name>
    <name evidence="2" type="ORF">HELRODRAFT_163607</name>
</gene>
<keyword evidence="1" id="KW-0472">Membrane</keyword>
<dbReference type="GeneID" id="20200149"/>
<dbReference type="AlphaFoldDB" id="T1EU99"/>
<keyword evidence="4" id="KW-1185">Reference proteome</keyword>